<evidence type="ECO:0000313" key="2">
    <source>
        <dbReference type="EMBL" id="TFB84412.1"/>
    </source>
</evidence>
<gene>
    <name evidence="2" type="ORF">E3O44_15105</name>
</gene>
<dbReference type="Proteomes" id="UP000297608">
    <property type="component" value="Unassembled WGS sequence"/>
</dbReference>
<name>A0ABY2IBK5_9MICO</name>
<dbReference type="Pfam" id="PF12900">
    <property type="entry name" value="Pyridox_ox_2"/>
    <property type="match status" value="1"/>
</dbReference>
<reference evidence="2 3" key="1">
    <citation type="submission" date="2019-03" db="EMBL/GenBank/DDBJ databases">
        <title>Genomics of glacier-inhabiting Cryobacterium strains.</title>
        <authorList>
            <person name="Liu Q."/>
            <person name="Xin Y.-H."/>
        </authorList>
    </citation>
    <scope>NUCLEOTIDE SEQUENCE [LARGE SCALE GENOMIC DNA]</scope>
    <source>
        <strain evidence="2 3">MDB2-B</strain>
    </source>
</reference>
<accession>A0ABY2IBK5</accession>
<proteinExistence type="predicted"/>
<evidence type="ECO:0000313" key="3">
    <source>
        <dbReference type="Proteomes" id="UP000297608"/>
    </source>
</evidence>
<keyword evidence="3" id="KW-1185">Reference proteome</keyword>
<protein>
    <submittedName>
        <fullName evidence="2">Pyridoxamine 5'-phosphate oxidase family protein</fullName>
    </submittedName>
</protein>
<evidence type="ECO:0000256" key="1">
    <source>
        <dbReference type="SAM" id="MobiDB-lite"/>
    </source>
</evidence>
<feature type="region of interest" description="Disordered" evidence="1">
    <location>
        <begin position="160"/>
        <end position="182"/>
    </location>
</feature>
<sequence>MLGELNTREIDAVLHTSVVGRIGCHSDGRTYIVPITYAFDGDSVYAHSAAGTKVEMMRANPAVCFEVEQLDDLANWRTVVAWGEFEELHGADADDGLRKLLARLAPYVTSTTAQPVSGPDGTFHGIRTTASEPMPPSAGRVAASGQAPVLYRIRLTEKTGRFEERSTSGSERRTAQAGDMYT</sequence>
<feature type="compositionally biased region" description="Basic and acidic residues" evidence="1">
    <location>
        <begin position="160"/>
        <end position="174"/>
    </location>
</feature>
<dbReference type="Gene3D" id="2.30.110.10">
    <property type="entry name" value="Electron Transport, Fmn-binding Protein, Chain A"/>
    <property type="match status" value="1"/>
</dbReference>
<comment type="caution">
    <text evidence="2">The sequence shown here is derived from an EMBL/GenBank/DDBJ whole genome shotgun (WGS) entry which is preliminary data.</text>
</comment>
<dbReference type="EMBL" id="SOFG01000021">
    <property type="protein sequence ID" value="TFB84412.1"/>
    <property type="molecule type" value="Genomic_DNA"/>
</dbReference>
<organism evidence="2 3">
    <name type="scientific">Cryobacterium algoricola</name>
    <dbReference type="NCBI Taxonomy" id="1259183"/>
    <lineage>
        <taxon>Bacteria</taxon>
        <taxon>Bacillati</taxon>
        <taxon>Actinomycetota</taxon>
        <taxon>Actinomycetes</taxon>
        <taxon>Micrococcales</taxon>
        <taxon>Microbacteriaceae</taxon>
        <taxon>Cryobacterium</taxon>
    </lineage>
</organism>
<dbReference type="InterPro" id="IPR024747">
    <property type="entry name" value="Pyridox_Oxase-rel"/>
</dbReference>
<dbReference type="SUPFAM" id="SSF50475">
    <property type="entry name" value="FMN-binding split barrel"/>
    <property type="match status" value="1"/>
</dbReference>
<dbReference type="InterPro" id="IPR012349">
    <property type="entry name" value="Split_barrel_FMN-bd"/>
</dbReference>